<comment type="similarity">
    <text evidence="2">Belongs to the peptidase M13 family.</text>
</comment>
<feature type="chain" id="PRO_5043786084" evidence="8">
    <location>
        <begin position="26"/>
        <end position="688"/>
    </location>
</feature>
<dbReference type="InterPro" id="IPR000718">
    <property type="entry name" value="Peptidase_M13"/>
</dbReference>
<keyword evidence="6" id="KW-0862">Zinc</keyword>
<name>A0AAV3U3A9_9ALTE</name>
<feature type="domain" description="Peptidase M13 N-terminal" evidence="10">
    <location>
        <begin position="55"/>
        <end position="432"/>
    </location>
</feature>
<keyword evidence="5" id="KW-0378">Hydrolase</keyword>
<dbReference type="Pfam" id="PF05649">
    <property type="entry name" value="Peptidase_M13_N"/>
    <property type="match status" value="1"/>
</dbReference>
<protein>
    <submittedName>
        <fullName evidence="11">M13 family metallopeptidase</fullName>
    </submittedName>
</protein>
<dbReference type="PANTHER" id="PTHR11733">
    <property type="entry name" value="ZINC METALLOPROTEASE FAMILY M13 NEPRILYSIN-RELATED"/>
    <property type="match status" value="1"/>
</dbReference>
<evidence type="ECO:0000256" key="3">
    <source>
        <dbReference type="ARBA" id="ARBA00022670"/>
    </source>
</evidence>
<dbReference type="InterPro" id="IPR018497">
    <property type="entry name" value="Peptidase_M13_C"/>
</dbReference>
<comment type="caution">
    <text evidence="11">The sequence shown here is derived from an EMBL/GenBank/DDBJ whole genome shotgun (WGS) entry which is preliminary data.</text>
</comment>
<proteinExistence type="inferred from homology"/>
<dbReference type="PRINTS" id="PR00786">
    <property type="entry name" value="NEPRILYSIN"/>
</dbReference>
<keyword evidence="7" id="KW-0482">Metalloprotease</keyword>
<keyword evidence="4" id="KW-0479">Metal-binding</keyword>
<dbReference type="SUPFAM" id="SSF55486">
    <property type="entry name" value="Metalloproteases ('zincins'), catalytic domain"/>
    <property type="match status" value="1"/>
</dbReference>
<dbReference type="GO" id="GO:0005886">
    <property type="term" value="C:plasma membrane"/>
    <property type="evidence" value="ECO:0007669"/>
    <property type="project" value="TreeGrafter"/>
</dbReference>
<keyword evidence="8" id="KW-0732">Signal</keyword>
<evidence type="ECO:0000259" key="9">
    <source>
        <dbReference type="Pfam" id="PF01431"/>
    </source>
</evidence>
<evidence type="ECO:0000256" key="2">
    <source>
        <dbReference type="ARBA" id="ARBA00007357"/>
    </source>
</evidence>
<dbReference type="Gene3D" id="3.40.390.10">
    <property type="entry name" value="Collagenase (Catalytic Domain)"/>
    <property type="match status" value="1"/>
</dbReference>
<reference evidence="12" key="1">
    <citation type="journal article" date="2019" name="Int. J. Syst. Evol. Microbiol.">
        <title>The Global Catalogue of Microorganisms (GCM) 10K type strain sequencing project: providing services to taxonomists for standard genome sequencing and annotation.</title>
        <authorList>
            <consortium name="The Broad Institute Genomics Platform"/>
            <consortium name="The Broad Institute Genome Sequencing Center for Infectious Disease"/>
            <person name="Wu L."/>
            <person name="Ma J."/>
        </authorList>
    </citation>
    <scope>NUCLEOTIDE SEQUENCE [LARGE SCALE GENOMIC DNA]</scope>
    <source>
        <strain evidence="12">JCM 19134</strain>
    </source>
</reference>
<dbReference type="InterPro" id="IPR008753">
    <property type="entry name" value="Peptidase_M13_N"/>
</dbReference>
<evidence type="ECO:0000256" key="7">
    <source>
        <dbReference type="ARBA" id="ARBA00023049"/>
    </source>
</evidence>
<evidence type="ECO:0000256" key="1">
    <source>
        <dbReference type="ARBA" id="ARBA00001947"/>
    </source>
</evidence>
<evidence type="ECO:0000313" key="12">
    <source>
        <dbReference type="Proteomes" id="UP001409585"/>
    </source>
</evidence>
<gene>
    <name evidence="11" type="ORF">GCM10025791_24410</name>
</gene>
<sequence length="688" mass="77662">MSLSRWATPTRIALCTALISLSACQMPTPESTSVPSQSEKISGVTLETFDNTTRPQDDLFQFVNGTWLETTEIPADRSSYGSFYVLREEATANVRTILEDLINDDSKHPADVEKAKALYQTFMDEAAIEQAGASPYQALASEIDGIDSQQALMQFLGKSWMVSGLAPVALFVSPDKKNPDQYTVYFYQAGLSLPDRDYYFDSTDHGQEVLAAFEEHIEKMLQLVGASDTQATAEDILAFEAELAEGHWPRVDLRDAVKTYNPITAEDLIGQNSNTPWSEFLSAAQIADQPQLIIGQPSFMLHLNEMLAEIPLDQWRTYLKWRALTYLAPYLNEALATEDFNFYSKTLYGTQEQRARWKRGIAFTDQIAGEAVGKLYVEKHFPPEAKARMTTLVENLREAYRESILALDWMSEDTKAQAINKLEKFVAKIGYPDEWKDYSQLQVSTTSLVDNLLYGEQFQYQQQIDKLGKPIDRNEWFMTPQTVNAYYNPLMNEIVFPAAILQPPFFNLEADDAINYGAIGGVIGHEMGHGFDDQGSRYNGDGKLENWWQPTDSQAFTQRTQTLVEQYDGYQPLPEQHVNGQLTLGENIGDLGGLTIAYKAYQLSLQGKPSPVIDGFTGEQRLFIGWAQAFASKYTDENLRNRLKTDPHSPARYRVNGVVRNMPEFVDAFGVTESDQLYLPPAQRVKIW</sequence>
<evidence type="ECO:0000259" key="10">
    <source>
        <dbReference type="Pfam" id="PF05649"/>
    </source>
</evidence>
<feature type="signal peptide" evidence="8">
    <location>
        <begin position="1"/>
        <end position="25"/>
    </location>
</feature>
<dbReference type="Proteomes" id="UP001409585">
    <property type="component" value="Unassembled WGS sequence"/>
</dbReference>
<dbReference type="RefSeq" id="WP_345422305.1">
    <property type="nucleotide sequence ID" value="NZ_AP031496.1"/>
</dbReference>
<dbReference type="AlphaFoldDB" id="A0AAV3U3A9"/>
<evidence type="ECO:0000256" key="6">
    <source>
        <dbReference type="ARBA" id="ARBA00022833"/>
    </source>
</evidence>
<dbReference type="PANTHER" id="PTHR11733:SF167">
    <property type="entry name" value="FI17812P1-RELATED"/>
    <property type="match status" value="1"/>
</dbReference>
<dbReference type="InterPro" id="IPR042089">
    <property type="entry name" value="Peptidase_M13_dom_2"/>
</dbReference>
<dbReference type="Gene3D" id="1.10.1380.10">
    <property type="entry name" value="Neutral endopeptidase , domain2"/>
    <property type="match status" value="1"/>
</dbReference>
<comment type="cofactor">
    <cofactor evidence="1">
        <name>Zn(2+)</name>
        <dbReference type="ChEBI" id="CHEBI:29105"/>
    </cofactor>
</comment>
<keyword evidence="12" id="KW-1185">Reference proteome</keyword>
<evidence type="ECO:0000256" key="8">
    <source>
        <dbReference type="SAM" id="SignalP"/>
    </source>
</evidence>
<dbReference type="GO" id="GO:0004222">
    <property type="term" value="F:metalloendopeptidase activity"/>
    <property type="evidence" value="ECO:0007669"/>
    <property type="project" value="InterPro"/>
</dbReference>
<dbReference type="GO" id="GO:0016485">
    <property type="term" value="P:protein processing"/>
    <property type="evidence" value="ECO:0007669"/>
    <property type="project" value="TreeGrafter"/>
</dbReference>
<accession>A0AAV3U3A9</accession>
<dbReference type="EMBL" id="BAABLX010000023">
    <property type="protein sequence ID" value="GAA4944550.1"/>
    <property type="molecule type" value="Genomic_DNA"/>
</dbReference>
<evidence type="ECO:0000256" key="5">
    <source>
        <dbReference type="ARBA" id="ARBA00022801"/>
    </source>
</evidence>
<evidence type="ECO:0000256" key="4">
    <source>
        <dbReference type="ARBA" id="ARBA00022723"/>
    </source>
</evidence>
<organism evidence="11 12">
    <name type="scientific">Halioxenophilus aromaticivorans</name>
    <dbReference type="NCBI Taxonomy" id="1306992"/>
    <lineage>
        <taxon>Bacteria</taxon>
        <taxon>Pseudomonadati</taxon>
        <taxon>Pseudomonadota</taxon>
        <taxon>Gammaproteobacteria</taxon>
        <taxon>Alteromonadales</taxon>
        <taxon>Alteromonadaceae</taxon>
        <taxon>Halioxenophilus</taxon>
    </lineage>
</organism>
<dbReference type="PROSITE" id="PS51885">
    <property type="entry name" value="NEPRILYSIN"/>
    <property type="match status" value="1"/>
</dbReference>
<feature type="domain" description="Peptidase M13 C-terminal" evidence="9">
    <location>
        <begin position="484"/>
        <end position="685"/>
    </location>
</feature>
<dbReference type="InterPro" id="IPR024079">
    <property type="entry name" value="MetalloPept_cat_dom_sf"/>
</dbReference>
<keyword evidence="3" id="KW-0645">Protease</keyword>
<dbReference type="CDD" id="cd08662">
    <property type="entry name" value="M13"/>
    <property type="match status" value="1"/>
</dbReference>
<dbReference type="GO" id="GO:0046872">
    <property type="term" value="F:metal ion binding"/>
    <property type="evidence" value="ECO:0007669"/>
    <property type="project" value="UniProtKB-KW"/>
</dbReference>
<dbReference type="Pfam" id="PF01431">
    <property type="entry name" value="Peptidase_M13"/>
    <property type="match status" value="1"/>
</dbReference>
<evidence type="ECO:0000313" key="11">
    <source>
        <dbReference type="EMBL" id="GAA4944550.1"/>
    </source>
</evidence>
<dbReference type="PROSITE" id="PS51257">
    <property type="entry name" value="PROKAR_LIPOPROTEIN"/>
    <property type="match status" value="1"/>
</dbReference>